<dbReference type="InterPro" id="IPR009003">
    <property type="entry name" value="Peptidase_S1_PA"/>
</dbReference>
<dbReference type="Pfam" id="PF00089">
    <property type="entry name" value="Trypsin"/>
    <property type="match status" value="1"/>
</dbReference>
<evidence type="ECO:0000313" key="3">
    <source>
        <dbReference type="Proteomes" id="UP001207654"/>
    </source>
</evidence>
<dbReference type="PANTHER" id="PTHR24260">
    <property type="match status" value="1"/>
</dbReference>
<evidence type="ECO:0000259" key="1">
    <source>
        <dbReference type="PROSITE" id="PS50240"/>
    </source>
</evidence>
<keyword evidence="3" id="KW-1185">Reference proteome</keyword>
<dbReference type="PROSITE" id="PS00134">
    <property type="entry name" value="TRYPSIN_HIS"/>
    <property type="match status" value="1"/>
</dbReference>
<keyword evidence="2" id="KW-0378">Hydrolase</keyword>
<name>A0ABT4AMI1_9BACT</name>
<dbReference type="InterPro" id="IPR043504">
    <property type="entry name" value="Peptidase_S1_PA_chymotrypsin"/>
</dbReference>
<evidence type="ECO:0000313" key="2">
    <source>
        <dbReference type="EMBL" id="MCY1082907.1"/>
    </source>
</evidence>
<dbReference type="RefSeq" id="WP_267541460.1">
    <property type="nucleotide sequence ID" value="NZ_JAPNKA010000001.1"/>
</dbReference>
<dbReference type="PRINTS" id="PR00722">
    <property type="entry name" value="CHYMOTRYPSIN"/>
</dbReference>
<organism evidence="2 3">
    <name type="scientific">Archangium lansingense</name>
    <dbReference type="NCBI Taxonomy" id="2995310"/>
    <lineage>
        <taxon>Bacteria</taxon>
        <taxon>Pseudomonadati</taxon>
        <taxon>Myxococcota</taxon>
        <taxon>Myxococcia</taxon>
        <taxon>Myxococcales</taxon>
        <taxon>Cystobacterineae</taxon>
        <taxon>Archangiaceae</taxon>
        <taxon>Archangium</taxon>
    </lineage>
</organism>
<reference evidence="2 3" key="1">
    <citation type="submission" date="2022-11" db="EMBL/GenBank/DDBJ databases">
        <title>Minimal conservation of predation-associated metabolite biosynthetic gene clusters underscores biosynthetic potential of Myxococcota including descriptions for ten novel species: Archangium lansinium sp. nov., Myxococcus landrumus sp. nov., Nannocystis bai.</title>
        <authorList>
            <person name="Ahearne A."/>
            <person name="Stevens C."/>
            <person name="Phillips K."/>
        </authorList>
    </citation>
    <scope>NUCLEOTIDE SEQUENCE [LARGE SCALE GENOMIC DNA]</scope>
    <source>
        <strain evidence="2 3">MIWBW</strain>
    </source>
</reference>
<dbReference type="EC" id="3.4.21.-" evidence="2"/>
<gene>
    <name evidence="2" type="ORF">OV287_51495</name>
</gene>
<dbReference type="InterPro" id="IPR018114">
    <property type="entry name" value="TRYPSIN_HIS"/>
</dbReference>
<dbReference type="PROSITE" id="PS51257">
    <property type="entry name" value="PROKAR_LIPOPROTEIN"/>
    <property type="match status" value="1"/>
</dbReference>
<dbReference type="Proteomes" id="UP001207654">
    <property type="component" value="Unassembled WGS sequence"/>
</dbReference>
<dbReference type="SMART" id="SM00020">
    <property type="entry name" value="Tryp_SPc"/>
    <property type="match status" value="1"/>
</dbReference>
<dbReference type="InterPro" id="IPR001314">
    <property type="entry name" value="Peptidase_S1A"/>
</dbReference>
<dbReference type="InterPro" id="IPR051333">
    <property type="entry name" value="CLIP_Serine_Protease"/>
</dbReference>
<sequence length="408" mass="41384">MTSRAIESQKVWRLQHPLGPAFVLLLVVTGACGVPPAPARSPAVQRQAVTGGVLEPGYPAVGAIVPVSPLCGEPDEASPVMCTGTLVAPRVVLTAAHCVESPDVSQVLSVVFAPEAARALSSERVRVVEGRLHPAFNAVENDIGVLILAEDAPVAPVSLAGWALPADVVGQSTRVVGFGLDDEGRSGSRRSGSARVTAVEAGTFSIEASPGMSCGGDSGGPLFLEVSGAERIIGVTSYGDPSCTRGTNTRVDAHAAFVQEILDEVARTPPSRPLFDSAVDACTARCESHDDCPLGMACVTQGGGEKSCAVAGLEAGRFGADCTGPEGDRLCVKAGMACRLWLPCAEPAPEPEERGGGCAASSSSGSAGGISAALLALAASLRGRRGSSLRRQASGLGSCPWAYGQDGC</sequence>
<proteinExistence type="predicted"/>
<feature type="domain" description="Peptidase S1" evidence="1">
    <location>
        <begin position="49"/>
        <end position="263"/>
    </location>
</feature>
<dbReference type="GO" id="GO:0016787">
    <property type="term" value="F:hydrolase activity"/>
    <property type="evidence" value="ECO:0007669"/>
    <property type="project" value="UniProtKB-KW"/>
</dbReference>
<accession>A0ABT4AMI1</accession>
<protein>
    <submittedName>
        <fullName evidence="2">Trypsin-like serine protease</fullName>
        <ecNumber evidence="2">3.4.21.-</ecNumber>
    </submittedName>
</protein>
<dbReference type="InterPro" id="IPR001254">
    <property type="entry name" value="Trypsin_dom"/>
</dbReference>
<dbReference type="PANTHER" id="PTHR24260:SF136">
    <property type="entry name" value="GH08193P-RELATED"/>
    <property type="match status" value="1"/>
</dbReference>
<dbReference type="PROSITE" id="PS50240">
    <property type="entry name" value="TRYPSIN_DOM"/>
    <property type="match status" value="1"/>
</dbReference>
<dbReference type="EMBL" id="JAPNKA010000001">
    <property type="protein sequence ID" value="MCY1082907.1"/>
    <property type="molecule type" value="Genomic_DNA"/>
</dbReference>
<comment type="caution">
    <text evidence="2">The sequence shown here is derived from an EMBL/GenBank/DDBJ whole genome shotgun (WGS) entry which is preliminary data.</text>
</comment>
<dbReference type="SUPFAM" id="SSF50494">
    <property type="entry name" value="Trypsin-like serine proteases"/>
    <property type="match status" value="1"/>
</dbReference>
<dbReference type="Gene3D" id="2.40.10.10">
    <property type="entry name" value="Trypsin-like serine proteases"/>
    <property type="match status" value="1"/>
</dbReference>